<dbReference type="EMBL" id="FRAA01000002">
    <property type="protein sequence ID" value="SHJ89861.1"/>
    <property type="molecule type" value="Genomic_DNA"/>
</dbReference>
<name>A0A1M6N2E0_REIAG</name>
<accession>A0A1M6N2E0</accession>
<dbReference type="STRING" id="156994.SAMN04488028_10268"/>
<evidence type="ECO:0000313" key="2">
    <source>
        <dbReference type="Proteomes" id="UP000184474"/>
    </source>
</evidence>
<organism evidence="1 2">
    <name type="scientific">Reichenbachiella agariperforans</name>
    <dbReference type="NCBI Taxonomy" id="156994"/>
    <lineage>
        <taxon>Bacteria</taxon>
        <taxon>Pseudomonadati</taxon>
        <taxon>Bacteroidota</taxon>
        <taxon>Cytophagia</taxon>
        <taxon>Cytophagales</taxon>
        <taxon>Reichenbachiellaceae</taxon>
        <taxon>Reichenbachiella</taxon>
    </lineage>
</organism>
<dbReference type="AlphaFoldDB" id="A0A1M6N2E0"/>
<sequence length="52" mass="6312">MSVFRIQSVRRKEYTVQYLFWGTDMKKAFILLEQMLYISEQCFNTKKLSKSP</sequence>
<gene>
    <name evidence="1" type="ORF">SAMN04488028_10268</name>
</gene>
<keyword evidence="2" id="KW-1185">Reference proteome</keyword>
<protein>
    <submittedName>
        <fullName evidence="1">Uncharacterized protein</fullName>
    </submittedName>
</protein>
<proteinExistence type="predicted"/>
<reference evidence="2" key="1">
    <citation type="submission" date="2016-11" db="EMBL/GenBank/DDBJ databases">
        <authorList>
            <person name="Varghese N."/>
            <person name="Submissions S."/>
        </authorList>
    </citation>
    <scope>NUCLEOTIDE SEQUENCE [LARGE SCALE GENOMIC DNA]</scope>
    <source>
        <strain evidence="2">DSM 26134</strain>
    </source>
</reference>
<evidence type="ECO:0000313" key="1">
    <source>
        <dbReference type="EMBL" id="SHJ89861.1"/>
    </source>
</evidence>
<dbReference type="Proteomes" id="UP000184474">
    <property type="component" value="Unassembled WGS sequence"/>
</dbReference>